<comment type="caution">
    <text evidence="1">The sequence shown here is derived from an EMBL/GenBank/DDBJ whole genome shotgun (WGS) entry which is preliminary data.</text>
</comment>
<dbReference type="Gene3D" id="3.40.50.150">
    <property type="entry name" value="Vaccinia Virus protein VP39"/>
    <property type="match status" value="1"/>
</dbReference>
<dbReference type="InterPro" id="IPR029063">
    <property type="entry name" value="SAM-dependent_MTases_sf"/>
</dbReference>
<dbReference type="EMBL" id="LFBV01000003">
    <property type="protein sequence ID" value="OKH94249.1"/>
    <property type="molecule type" value="Genomic_DNA"/>
</dbReference>
<organism evidence="1 2">
    <name type="scientific">Streptomyces uncialis</name>
    <dbReference type="NCBI Taxonomy" id="1048205"/>
    <lineage>
        <taxon>Bacteria</taxon>
        <taxon>Bacillati</taxon>
        <taxon>Actinomycetota</taxon>
        <taxon>Actinomycetes</taxon>
        <taxon>Kitasatosporales</taxon>
        <taxon>Streptomycetaceae</taxon>
        <taxon>Streptomyces</taxon>
    </lineage>
</organism>
<dbReference type="Proteomes" id="UP000186455">
    <property type="component" value="Unassembled WGS sequence"/>
</dbReference>
<keyword evidence="2" id="KW-1185">Reference proteome</keyword>
<dbReference type="RefSeq" id="WP_073789082.1">
    <property type="nucleotide sequence ID" value="NZ_JBITDR010000010.1"/>
</dbReference>
<proteinExistence type="predicted"/>
<name>A0A1Q4V918_9ACTN</name>
<sequence length="270" mass="28687">MTDPTPARRAPTGVDTSVPHSARIWNFWQGGEYFYEADRIAGEAFAAEVPEIRELALSSRQFLRRTVRWAVAGAGLRQVLDLGAGLPSAPDVHEIARTVDPLCRVVYVDNDPMVTAHRASGPDSAPDDATAYVHADVRDTAHVLAEAARVLDLGRPTALVLSDMLGHISDLDEAYGVVERLVGAVAPGSLLVLSHSAPSSLLPRLAAANDAYAGSGGTPYVLRTPEQIAGFFEGLELVPPGLVPMPRWRPDGSTLRSTADVGWGAVARIG</sequence>
<evidence type="ECO:0008006" key="3">
    <source>
        <dbReference type="Google" id="ProtNLM"/>
    </source>
</evidence>
<evidence type="ECO:0000313" key="1">
    <source>
        <dbReference type="EMBL" id="OKH94249.1"/>
    </source>
</evidence>
<protein>
    <recommendedName>
        <fullName evidence="3">S-adenosyl methyltransferase</fullName>
    </recommendedName>
</protein>
<evidence type="ECO:0000313" key="2">
    <source>
        <dbReference type="Proteomes" id="UP000186455"/>
    </source>
</evidence>
<reference evidence="1 2" key="1">
    <citation type="submission" date="2015-06" db="EMBL/GenBank/DDBJ databases">
        <title>Cloning and characterization of the uncialamcin biosynthetic gene cluster.</title>
        <authorList>
            <person name="Yan X."/>
            <person name="Huang T."/>
            <person name="Ge H."/>
            <person name="Shen B."/>
        </authorList>
    </citation>
    <scope>NUCLEOTIDE SEQUENCE [LARGE SCALE GENOMIC DNA]</scope>
    <source>
        <strain evidence="1 2">DCA2648</strain>
    </source>
</reference>
<gene>
    <name evidence="1" type="ORF">AB852_16925</name>
</gene>
<accession>A0A1Q4V918</accession>
<dbReference type="Pfam" id="PF04672">
    <property type="entry name" value="Methyltransf_19"/>
    <property type="match status" value="1"/>
</dbReference>
<dbReference type="PIRSF" id="PIRSF017393">
    <property type="entry name" value="MTase_SAV2177"/>
    <property type="match status" value="1"/>
</dbReference>
<dbReference type="InterPro" id="IPR006764">
    <property type="entry name" value="SAM_dep_MeTrfase_SAV2177_type"/>
</dbReference>
<dbReference type="AlphaFoldDB" id="A0A1Q4V918"/>
<dbReference type="SUPFAM" id="SSF53335">
    <property type="entry name" value="S-adenosyl-L-methionine-dependent methyltransferases"/>
    <property type="match status" value="1"/>
</dbReference>
<dbReference type="STRING" id="1048205.AB852_16925"/>